<dbReference type="STRING" id="1847728.BTM29_04780"/>
<dbReference type="Pfam" id="PF07872">
    <property type="entry name" value="DUF1659"/>
    <property type="match status" value="1"/>
</dbReference>
<dbReference type="EMBL" id="CP019323">
    <property type="protein sequence ID" value="APX71911.1"/>
    <property type="molecule type" value="Genomic_DNA"/>
</dbReference>
<dbReference type="AlphaFoldDB" id="A0A1P8Q252"/>
<evidence type="ECO:0000313" key="3">
    <source>
        <dbReference type="Proteomes" id="UP000187499"/>
    </source>
</evidence>
<evidence type="ECO:0000313" key="2">
    <source>
        <dbReference type="EMBL" id="APX71911.1"/>
    </source>
</evidence>
<dbReference type="RefSeq" id="WP_076614415.1">
    <property type="nucleotide sequence ID" value="NZ_CP019323.1"/>
</dbReference>
<feature type="domain" description="DUF1659" evidence="1">
    <location>
        <begin position="2"/>
        <end position="52"/>
    </location>
</feature>
<sequence length="65" mass="7332">MNWNKTTINMTMANENYTDGKAVRGFQNIVKEPTPEQLKTFAGVLETLSNGDIFLKAEVVQHTDM</sequence>
<dbReference type="InterPro" id="IPR012454">
    <property type="entry name" value="DUF1659"/>
</dbReference>
<name>A0A1P8Q252_9LACO</name>
<accession>A0A1P8Q252</accession>
<dbReference type="KEGG" id="lalw:BTM29_04780"/>
<reference evidence="3" key="1">
    <citation type="submission" date="2016-12" db="EMBL/GenBank/DDBJ databases">
        <authorList>
            <person name="Jung M.Y."/>
            <person name="Lee S.H."/>
        </authorList>
    </citation>
    <scope>NUCLEOTIDE SEQUENCE [LARGE SCALE GENOMIC DNA]</scope>
    <source>
        <strain evidence="3">WiKim39</strain>
    </source>
</reference>
<proteinExistence type="predicted"/>
<organism evidence="2 3">
    <name type="scientific">Companilactobacillus allii</name>
    <dbReference type="NCBI Taxonomy" id="1847728"/>
    <lineage>
        <taxon>Bacteria</taxon>
        <taxon>Bacillati</taxon>
        <taxon>Bacillota</taxon>
        <taxon>Bacilli</taxon>
        <taxon>Lactobacillales</taxon>
        <taxon>Lactobacillaceae</taxon>
        <taxon>Companilactobacillus</taxon>
    </lineage>
</organism>
<dbReference type="Proteomes" id="UP000187499">
    <property type="component" value="Chromosome"/>
</dbReference>
<evidence type="ECO:0000259" key="1">
    <source>
        <dbReference type="Pfam" id="PF07872"/>
    </source>
</evidence>
<keyword evidence="3" id="KW-1185">Reference proteome</keyword>
<gene>
    <name evidence="2" type="ORF">BTM29_04780</name>
</gene>
<dbReference type="OrthoDB" id="2321883at2"/>
<protein>
    <recommendedName>
        <fullName evidence="1">DUF1659 domain-containing protein</fullName>
    </recommendedName>
</protein>